<sequence>MIDLRNPLCDPAAVRQALDLAPHPEGGHYREVWRDRPAAGGRGAATSILFLLESGERSRWHRVDAAELWLWQAGAPLALGVCAAEGVPYQVRLGPDLAQGETLQHTVPVSAWQDARSLGRWTLVSCVVAPAFEFAGFEMAPEGWAPGGSR</sequence>
<dbReference type="PANTHER" id="PTHR33387">
    <property type="entry name" value="RMLC-LIKE JELLY ROLL FOLD PROTEIN"/>
    <property type="match status" value="1"/>
</dbReference>
<dbReference type="Proteomes" id="UP000186308">
    <property type="component" value="Unassembled WGS sequence"/>
</dbReference>
<dbReference type="PANTHER" id="PTHR33387:SF3">
    <property type="entry name" value="DUF985 DOMAIN-CONTAINING PROTEIN"/>
    <property type="match status" value="1"/>
</dbReference>
<gene>
    <name evidence="2" type="ORF">SAMN05421828_10277</name>
</gene>
<feature type="domain" description="DUF985" evidence="1">
    <location>
        <begin position="16"/>
        <end position="140"/>
    </location>
</feature>
<keyword evidence="3" id="KW-1185">Reference proteome</keyword>
<dbReference type="SUPFAM" id="SSF51182">
    <property type="entry name" value="RmlC-like cupins"/>
    <property type="match status" value="1"/>
</dbReference>
<evidence type="ECO:0000313" key="2">
    <source>
        <dbReference type="EMBL" id="SIQ16636.1"/>
    </source>
</evidence>
<proteinExistence type="predicted"/>
<reference evidence="2 3" key="1">
    <citation type="submission" date="2017-01" db="EMBL/GenBank/DDBJ databases">
        <authorList>
            <person name="Varghese N."/>
            <person name="Submissions S."/>
        </authorList>
    </citation>
    <scope>NUCLEOTIDE SEQUENCE [LARGE SCALE GENOMIC DNA]</scope>
    <source>
        <strain evidence="2 3">ATCC 35905</strain>
    </source>
</reference>
<dbReference type="InterPro" id="IPR009327">
    <property type="entry name" value="Cupin_DUF985"/>
</dbReference>
<dbReference type="CDD" id="cd06121">
    <property type="entry name" value="cupin_YML079wp"/>
    <property type="match status" value="1"/>
</dbReference>
<organism evidence="2 3">
    <name type="scientific">Acidiphilium rubrum</name>
    <dbReference type="NCBI Taxonomy" id="526"/>
    <lineage>
        <taxon>Bacteria</taxon>
        <taxon>Pseudomonadati</taxon>
        <taxon>Pseudomonadota</taxon>
        <taxon>Alphaproteobacteria</taxon>
        <taxon>Acetobacterales</taxon>
        <taxon>Acidocellaceae</taxon>
        <taxon>Acidiphilium</taxon>
    </lineage>
</organism>
<dbReference type="Pfam" id="PF06172">
    <property type="entry name" value="Cupin_5"/>
    <property type="match status" value="1"/>
</dbReference>
<dbReference type="InterPro" id="IPR011051">
    <property type="entry name" value="RmlC_Cupin_sf"/>
</dbReference>
<accession>A0A8G2CI12</accession>
<dbReference type="OrthoDB" id="9798288at2"/>
<dbReference type="RefSeq" id="WP_029311416.1">
    <property type="nucleotide sequence ID" value="NZ_DAOMCH010000020.1"/>
</dbReference>
<comment type="caution">
    <text evidence="2">The sequence shown here is derived from an EMBL/GenBank/DDBJ whole genome shotgun (WGS) entry which is preliminary data.</text>
</comment>
<dbReference type="EMBL" id="FTNE01000002">
    <property type="protein sequence ID" value="SIQ16636.1"/>
    <property type="molecule type" value="Genomic_DNA"/>
</dbReference>
<dbReference type="InterPro" id="IPR014710">
    <property type="entry name" value="RmlC-like_jellyroll"/>
</dbReference>
<dbReference type="Gene3D" id="2.60.120.10">
    <property type="entry name" value="Jelly Rolls"/>
    <property type="match status" value="1"/>
</dbReference>
<evidence type="ECO:0000313" key="3">
    <source>
        <dbReference type="Proteomes" id="UP000186308"/>
    </source>
</evidence>
<name>A0A8G2CI12_ACIRU</name>
<protein>
    <recommendedName>
        <fullName evidence="1">DUF985 domain-containing protein</fullName>
    </recommendedName>
</protein>
<dbReference type="AlphaFoldDB" id="A0A8G2CI12"/>
<evidence type="ECO:0000259" key="1">
    <source>
        <dbReference type="Pfam" id="PF06172"/>
    </source>
</evidence>
<dbReference type="InterPro" id="IPR039935">
    <property type="entry name" value="YML079W-like"/>
</dbReference>